<protein>
    <submittedName>
        <fullName evidence="1">Uncharacterized protein</fullName>
    </submittedName>
</protein>
<name>A0A0E9V5N1_ANGAN</name>
<reference evidence="1" key="2">
    <citation type="journal article" date="2015" name="Fish Shellfish Immunol.">
        <title>Early steps in the European eel (Anguilla anguilla)-Vibrio vulnificus interaction in the gills: Role of the RtxA13 toxin.</title>
        <authorList>
            <person name="Callol A."/>
            <person name="Pajuelo D."/>
            <person name="Ebbesson L."/>
            <person name="Teles M."/>
            <person name="MacKenzie S."/>
            <person name="Amaro C."/>
        </authorList>
    </citation>
    <scope>NUCLEOTIDE SEQUENCE</scope>
</reference>
<dbReference type="AlphaFoldDB" id="A0A0E9V5N1"/>
<evidence type="ECO:0000313" key="1">
    <source>
        <dbReference type="EMBL" id="JAH73296.1"/>
    </source>
</evidence>
<sequence length="16" mass="1912">MMKFQNTQTDSSPIRK</sequence>
<proteinExistence type="predicted"/>
<organism evidence="1">
    <name type="scientific">Anguilla anguilla</name>
    <name type="common">European freshwater eel</name>
    <name type="synonym">Muraena anguilla</name>
    <dbReference type="NCBI Taxonomy" id="7936"/>
    <lineage>
        <taxon>Eukaryota</taxon>
        <taxon>Metazoa</taxon>
        <taxon>Chordata</taxon>
        <taxon>Craniata</taxon>
        <taxon>Vertebrata</taxon>
        <taxon>Euteleostomi</taxon>
        <taxon>Actinopterygii</taxon>
        <taxon>Neopterygii</taxon>
        <taxon>Teleostei</taxon>
        <taxon>Anguilliformes</taxon>
        <taxon>Anguillidae</taxon>
        <taxon>Anguilla</taxon>
    </lineage>
</organism>
<dbReference type="EMBL" id="GBXM01035281">
    <property type="protein sequence ID" value="JAH73296.1"/>
    <property type="molecule type" value="Transcribed_RNA"/>
</dbReference>
<reference evidence="1" key="1">
    <citation type="submission" date="2014-11" db="EMBL/GenBank/DDBJ databases">
        <authorList>
            <person name="Amaro Gonzalez C."/>
        </authorList>
    </citation>
    <scope>NUCLEOTIDE SEQUENCE</scope>
</reference>
<accession>A0A0E9V5N1</accession>